<reference evidence="1 2" key="1">
    <citation type="submission" date="2022-06" db="EMBL/GenBank/DDBJ databases">
        <title>Genomic Encyclopedia of Archaeal and Bacterial Type Strains, Phase II (KMG-II): from individual species to whole genera.</title>
        <authorList>
            <person name="Goeker M."/>
        </authorList>
    </citation>
    <scope>NUCLEOTIDE SEQUENCE [LARGE SCALE GENOMIC DNA]</scope>
    <source>
        <strain evidence="1 2">DSM 44255</strain>
    </source>
</reference>
<protein>
    <submittedName>
        <fullName evidence="1">AAA domain-containing protein</fullName>
    </submittedName>
</protein>
<evidence type="ECO:0000313" key="1">
    <source>
        <dbReference type="EMBL" id="MCP2270647.1"/>
    </source>
</evidence>
<keyword evidence="2" id="KW-1185">Reference proteome</keyword>
<evidence type="ECO:0000313" key="2">
    <source>
        <dbReference type="Proteomes" id="UP001205185"/>
    </source>
</evidence>
<dbReference type="Proteomes" id="UP001205185">
    <property type="component" value="Unassembled WGS sequence"/>
</dbReference>
<dbReference type="Gene3D" id="3.40.50.300">
    <property type="entry name" value="P-loop containing nucleotide triphosphate hydrolases"/>
    <property type="match status" value="1"/>
</dbReference>
<dbReference type="EMBL" id="JAMTCO010000007">
    <property type="protein sequence ID" value="MCP2270647.1"/>
    <property type="molecule type" value="Genomic_DNA"/>
</dbReference>
<sequence>MPNTVDDWERNRGHPLGVDQVAAAIRATEPRLGGVRLVAIDGPSGSGKSTYAARLRELLPDSLLVSTDDFATWDDPVGWWPRLESGVFHPLGSGRPGRYRRTRWVNGDPRPGDWVEVPVPATLLLEGVSAGRRSITPSLSALIWCELPDPARRLERAVARDGAGSRAELVRWQAFEAGWYAVDGARARAAITVTV</sequence>
<dbReference type="InterPro" id="IPR027417">
    <property type="entry name" value="P-loop_NTPase"/>
</dbReference>
<organism evidence="1 2">
    <name type="scientific">Actinokineospora diospyrosa</name>
    <dbReference type="NCBI Taxonomy" id="103728"/>
    <lineage>
        <taxon>Bacteria</taxon>
        <taxon>Bacillati</taxon>
        <taxon>Actinomycetota</taxon>
        <taxon>Actinomycetes</taxon>
        <taxon>Pseudonocardiales</taxon>
        <taxon>Pseudonocardiaceae</taxon>
        <taxon>Actinokineospora</taxon>
    </lineage>
</organism>
<dbReference type="RefSeq" id="WP_372504179.1">
    <property type="nucleotide sequence ID" value="NZ_BAAAVB010000009.1"/>
</dbReference>
<name>A0ABT1IDE0_9PSEU</name>
<accession>A0ABT1IDE0</accession>
<dbReference type="SUPFAM" id="SSF52540">
    <property type="entry name" value="P-loop containing nucleoside triphosphate hydrolases"/>
    <property type="match status" value="1"/>
</dbReference>
<gene>
    <name evidence="1" type="ORF">LV75_003148</name>
</gene>
<comment type="caution">
    <text evidence="1">The sequence shown here is derived from an EMBL/GenBank/DDBJ whole genome shotgun (WGS) entry which is preliminary data.</text>
</comment>
<proteinExistence type="predicted"/>